<dbReference type="AlphaFoldDB" id="A0A3N4YX02"/>
<feature type="transmembrane region" description="Helical" evidence="5">
    <location>
        <begin position="64"/>
        <end position="81"/>
    </location>
</feature>
<evidence type="ECO:0000256" key="2">
    <source>
        <dbReference type="ARBA" id="ARBA00022692"/>
    </source>
</evidence>
<organism evidence="6 7">
    <name type="scientific">Georgenia muralis</name>
    <dbReference type="NCBI Taxonomy" id="154117"/>
    <lineage>
        <taxon>Bacteria</taxon>
        <taxon>Bacillati</taxon>
        <taxon>Actinomycetota</taxon>
        <taxon>Actinomycetes</taxon>
        <taxon>Micrococcales</taxon>
        <taxon>Bogoriellaceae</taxon>
        <taxon>Georgenia</taxon>
    </lineage>
</organism>
<feature type="transmembrane region" description="Helical" evidence="5">
    <location>
        <begin position="34"/>
        <end position="52"/>
    </location>
</feature>
<name>A0A3N4YX02_9MICO</name>
<dbReference type="GO" id="GO:0046873">
    <property type="term" value="F:metal ion transmembrane transporter activity"/>
    <property type="evidence" value="ECO:0007669"/>
    <property type="project" value="InterPro"/>
</dbReference>
<evidence type="ECO:0000313" key="7">
    <source>
        <dbReference type="Proteomes" id="UP000280726"/>
    </source>
</evidence>
<gene>
    <name evidence="6" type="ORF">EDD32_0150</name>
</gene>
<dbReference type="InterPro" id="IPR003689">
    <property type="entry name" value="ZIP"/>
</dbReference>
<feature type="transmembrane region" description="Helical" evidence="5">
    <location>
        <begin position="162"/>
        <end position="183"/>
    </location>
</feature>
<dbReference type="OrthoDB" id="1418968at2"/>
<proteinExistence type="predicted"/>
<evidence type="ECO:0000256" key="4">
    <source>
        <dbReference type="ARBA" id="ARBA00023136"/>
    </source>
</evidence>
<dbReference type="RefSeq" id="WP_123913744.1">
    <property type="nucleotide sequence ID" value="NZ_RKRA01000001.1"/>
</dbReference>
<dbReference type="GO" id="GO:0016020">
    <property type="term" value="C:membrane"/>
    <property type="evidence" value="ECO:0007669"/>
    <property type="project" value="UniProtKB-SubCell"/>
</dbReference>
<comment type="caution">
    <text evidence="6">The sequence shown here is derived from an EMBL/GenBank/DDBJ whole genome shotgun (WGS) entry which is preliminary data.</text>
</comment>
<keyword evidence="3 5" id="KW-1133">Transmembrane helix</keyword>
<feature type="transmembrane region" description="Helical" evidence="5">
    <location>
        <begin position="231"/>
        <end position="250"/>
    </location>
</feature>
<dbReference type="EMBL" id="RKRA01000001">
    <property type="protein sequence ID" value="RPF25739.1"/>
    <property type="molecule type" value="Genomic_DNA"/>
</dbReference>
<protein>
    <submittedName>
        <fullName evidence="6">ZIP family zinc transporter</fullName>
    </submittedName>
</protein>
<dbReference type="Proteomes" id="UP000280726">
    <property type="component" value="Unassembled WGS sequence"/>
</dbReference>
<reference evidence="6 7" key="1">
    <citation type="submission" date="2018-11" db="EMBL/GenBank/DDBJ databases">
        <title>Sequencing the genomes of 1000 actinobacteria strains.</title>
        <authorList>
            <person name="Klenk H.-P."/>
        </authorList>
    </citation>
    <scope>NUCLEOTIDE SEQUENCE [LARGE SCALE GENOMIC DNA]</scope>
    <source>
        <strain evidence="6 7">DSM 14418</strain>
    </source>
</reference>
<comment type="subcellular location">
    <subcellularLocation>
        <location evidence="1">Membrane</location>
        <topology evidence="1">Multi-pass membrane protein</topology>
    </subcellularLocation>
</comment>
<accession>A0A3N4YX02</accession>
<keyword evidence="2 5" id="KW-0812">Transmembrane</keyword>
<evidence type="ECO:0000256" key="1">
    <source>
        <dbReference type="ARBA" id="ARBA00004141"/>
    </source>
</evidence>
<keyword evidence="7" id="KW-1185">Reference proteome</keyword>
<evidence type="ECO:0000256" key="5">
    <source>
        <dbReference type="SAM" id="Phobius"/>
    </source>
</evidence>
<keyword evidence="4 5" id="KW-0472">Membrane</keyword>
<evidence type="ECO:0000256" key="3">
    <source>
        <dbReference type="ARBA" id="ARBA00022989"/>
    </source>
</evidence>
<dbReference type="Pfam" id="PF02535">
    <property type="entry name" value="Zip"/>
    <property type="match status" value="1"/>
</dbReference>
<feature type="transmembrane region" description="Helical" evidence="5">
    <location>
        <begin position="189"/>
        <end position="211"/>
    </location>
</feature>
<sequence>MEGYLLVLALAALPAAGNFLGGLASEAFRVSGNGLGVALHAAAGVVLAVVGLELMPEALASSTPWVPIVAFVGGGGFFLALDKVIGYVQARFAPDGQSGPWAIFSGVSLDLFSDGVMIGTGTVVNPALGLLLAAGQVPADIPEGFAAVATLRRAGVSRSRRLALAAAFAIPILIGATLGYFALRSAPELVTLSVLALTGGALTAVVIEEMVPEAHTASRENGEEDTEEPRLNALALVAGFALFAAISAYLGE</sequence>
<evidence type="ECO:0000313" key="6">
    <source>
        <dbReference type="EMBL" id="RPF25739.1"/>
    </source>
</evidence>